<dbReference type="EnsemblBacteria" id="ACI21536">
    <property type="protein sequence ID" value="ACI21536"/>
    <property type="gene ID" value="THEYE_A1964"/>
</dbReference>
<accession>B5YIC3</accession>
<dbReference type="KEGG" id="tye:THEYE_A1964"/>
<dbReference type="FunCoup" id="B5YIC3">
    <property type="interactions" value="8"/>
</dbReference>
<dbReference type="GO" id="GO:0015666">
    <property type="term" value="F:restriction endodeoxyribonuclease activity"/>
    <property type="evidence" value="ECO:0000318"/>
    <property type="project" value="GO_Central"/>
</dbReference>
<dbReference type="PATRIC" id="fig|289376.4.peg.1919"/>
<dbReference type="Pfam" id="PF14338">
    <property type="entry name" value="Mrr_N"/>
    <property type="match status" value="1"/>
</dbReference>
<dbReference type="Pfam" id="PF04471">
    <property type="entry name" value="Mrr_cat"/>
    <property type="match status" value="1"/>
</dbReference>
<dbReference type="eggNOG" id="COG1715">
    <property type="taxonomic scope" value="Bacteria"/>
</dbReference>
<dbReference type="PANTHER" id="PTHR30015">
    <property type="entry name" value="MRR RESTRICTION SYSTEM PROTEIN"/>
    <property type="match status" value="1"/>
</dbReference>
<dbReference type="SUPFAM" id="SSF52980">
    <property type="entry name" value="Restriction endonuclease-like"/>
    <property type="match status" value="1"/>
</dbReference>
<dbReference type="Proteomes" id="UP000000718">
    <property type="component" value="Chromosome"/>
</dbReference>
<sequence>MIPDDKTIMLPLLMLLSDEKEIHIKDIVNELAEKFKLTREEKEKLLPRGNEPIFNNRVRWAKTYLQKAGLLEIPRRGFLKITQRGLEVLKEKPDKINFEFLMRFEEFKIWRNLSYKQKKEEKLNIENKSTEEGTPEEVISSKIEEINNLVKYDLKSKIKSLTPEQFERFVIDILLKMGYGGSFEEASQHIGKSHDGGIDGIIKQDILGLDNVYIQAKQWTGNVGATELQTFVGALQGKGKKGVFITTSQFTKNATKYAKSLSDIKVILIDGDKIVDYMMKFKIGVQTLRSYELLKIDEDYFELF</sequence>
<dbReference type="GO" id="GO:0009307">
    <property type="term" value="P:DNA restriction-modification system"/>
    <property type="evidence" value="ECO:0007669"/>
    <property type="project" value="InterPro"/>
</dbReference>
<feature type="domain" description="Restriction system protein Mrr-like N-terminal" evidence="2">
    <location>
        <begin position="7"/>
        <end position="91"/>
    </location>
</feature>
<dbReference type="InterPro" id="IPR052906">
    <property type="entry name" value="Type_IV_Methyl-Rstrct_Enzyme"/>
</dbReference>
<dbReference type="InterPro" id="IPR007560">
    <property type="entry name" value="Restrct_endonuc_IV_Mrr"/>
</dbReference>
<dbReference type="AlphaFoldDB" id="B5YIC3"/>
<dbReference type="InterPro" id="IPR025745">
    <property type="entry name" value="Mrr-like_N_dom"/>
</dbReference>
<evidence type="ECO:0000313" key="4">
    <source>
        <dbReference type="Proteomes" id="UP000000718"/>
    </source>
</evidence>
<dbReference type="GO" id="GO:0003677">
    <property type="term" value="F:DNA binding"/>
    <property type="evidence" value="ECO:0007669"/>
    <property type="project" value="InterPro"/>
</dbReference>
<dbReference type="InterPro" id="IPR011856">
    <property type="entry name" value="tRNA_endonuc-like_dom_sf"/>
</dbReference>
<dbReference type="PANTHER" id="PTHR30015:SF7">
    <property type="entry name" value="TYPE IV METHYL-DIRECTED RESTRICTION ENZYME ECOKMRR"/>
    <property type="match status" value="1"/>
</dbReference>
<dbReference type="REBASE" id="17836">
    <property type="entry name" value="Tye11347MrrP"/>
</dbReference>
<protein>
    <submittedName>
        <fullName evidence="3">Mrr restriction system protein</fullName>
    </submittedName>
</protein>
<gene>
    <name evidence="3" type="ordered locus">THEYE_A1964</name>
</gene>
<evidence type="ECO:0000259" key="2">
    <source>
        <dbReference type="Pfam" id="PF14338"/>
    </source>
</evidence>
<organism evidence="3 4">
    <name type="scientific">Thermodesulfovibrio yellowstonii (strain ATCC 51303 / DSM 11347 / YP87)</name>
    <dbReference type="NCBI Taxonomy" id="289376"/>
    <lineage>
        <taxon>Bacteria</taxon>
        <taxon>Pseudomonadati</taxon>
        <taxon>Nitrospirota</taxon>
        <taxon>Thermodesulfovibrionia</taxon>
        <taxon>Thermodesulfovibrionales</taxon>
        <taxon>Thermodesulfovibrionaceae</taxon>
        <taxon>Thermodesulfovibrio</taxon>
    </lineage>
</organism>
<reference evidence="4" key="1">
    <citation type="submission" date="2008-08" db="EMBL/GenBank/DDBJ databases">
        <title>The complete genome sequence of Thermodesulfovibrio yellowstonii strain ATCC 51303 / DSM 11347 / YP87.</title>
        <authorList>
            <person name="Dodson R.J."/>
            <person name="Durkin A.S."/>
            <person name="Wu M."/>
            <person name="Eisen J."/>
            <person name="Sutton G."/>
        </authorList>
    </citation>
    <scope>NUCLEOTIDE SEQUENCE [LARGE SCALE GENOMIC DNA]</scope>
    <source>
        <strain evidence="4">ATCC 51303 / DSM 11347 / YP87</strain>
    </source>
</reference>
<dbReference type="EMBL" id="CP001147">
    <property type="protein sequence ID" value="ACI21536.1"/>
    <property type="molecule type" value="Genomic_DNA"/>
</dbReference>
<evidence type="ECO:0000313" key="3">
    <source>
        <dbReference type="EMBL" id="ACI21536.1"/>
    </source>
</evidence>
<dbReference type="InterPro" id="IPR011335">
    <property type="entry name" value="Restrct_endonuc-II-like"/>
</dbReference>
<name>B5YIC3_THEYD</name>
<dbReference type="OrthoDB" id="9803736at2"/>
<reference evidence="3 4" key="2">
    <citation type="journal article" date="2015" name="Genome Announc.">
        <title>Genome Sequence of the Sulfate-Reducing Thermophilic Bacterium Thermodesulfovibrio yellowstonii Strain DSM 11347T (Phylum Nitrospirae).</title>
        <authorList>
            <person name="Bhatnagar S."/>
            <person name="Badger J.H."/>
            <person name="Madupu R."/>
            <person name="Khouri H.M."/>
            <person name="O'Connor E.M."/>
            <person name="Robb F.T."/>
            <person name="Ward N.L."/>
            <person name="Eisen J.A."/>
        </authorList>
    </citation>
    <scope>NUCLEOTIDE SEQUENCE [LARGE SCALE GENOMIC DNA]</scope>
    <source>
        <strain evidence="4">ATCC 51303 / DSM 11347 / YP87</strain>
    </source>
</reference>
<keyword evidence="4" id="KW-1185">Reference proteome</keyword>
<evidence type="ECO:0000259" key="1">
    <source>
        <dbReference type="Pfam" id="PF04471"/>
    </source>
</evidence>
<dbReference type="HOGENOM" id="CLU_063822_2_0_0"/>
<feature type="domain" description="Restriction endonuclease type IV Mrr" evidence="1">
    <location>
        <begin position="158"/>
        <end position="278"/>
    </location>
</feature>
<dbReference type="STRING" id="289376.THEYE_A1964"/>
<proteinExistence type="predicted"/>
<dbReference type="RefSeq" id="WP_012546249.1">
    <property type="nucleotide sequence ID" value="NC_011296.1"/>
</dbReference>
<dbReference type="InParanoid" id="B5YIC3"/>
<dbReference type="Gene3D" id="3.40.1350.10">
    <property type="match status" value="1"/>
</dbReference>